<accession>L0IF38</accession>
<evidence type="ECO:0000313" key="3">
    <source>
        <dbReference type="Proteomes" id="UP000010846"/>
    </source>
</evidence>
<organism evidence="2 3">
    <name type="scientific">Halovivax ruber (strain DSM 18193 / JCM 13892 / XH-70)</name>
    <dbReference type="NCBI Taxonomy" id="797302"/>
    <lineage>
        <taxon>Archaea</taxon>
        <taxon>Methanobacteriati</taxon>
        <taxon>Methanobacteriota</taxon>
        <taxon>Stenosarchaea group</taxon>
        <taxon>Halobacteria</taxon>
        <taxon>Halobacteriales</taxon>
        <taxon>Natrialbaceae</taxon>
        <taxon>Halovivax</taxon>
    </lineage>
</organism>
<feature type="compositionally biased region" description="Low complexity" evidence="1">
    <location>
        <begin position="16"/>
        <end position="28"/>
    </location>
</feature>
<dbReference type="KEGG" id="hru:Halru_2798"/>
<keyword evidence="3" id="KW-1185">Reference proteome</keyword>
<name>L0IF38_HALRX</name>
<sequence length="305" mass="34500">MVREFFRKLYPDTDLPSDLSPFSPSGSDTESDTATANHGTDEPVLDDEYIIKIGNVSGSQPFDIDRTEKIVTVDPTRGDWGDSKEELKEYWREEKGRAFTESAFGLYLSIRASKGDVNDVMDFFDPVLTSAQSSMLEEAYHLSKYFDNFNVDPNEEYERRGKLGDKYDTPAQNVPSLCSAGYFEEHGLFRDIYDQLSDSDTQDKDFQDLFNDLIRNRPFVIFVSGGADLSVGELRYLVLQKSNHLDTLPVDIEYIHVRGMGHGPEEKVSELKQVLDEGGARQMMDINRKENGPNELVLAIDSSSI</sequence>
<evidence type="ECO:0000256" key="1">
    <source>
        <dbReference type="SAM" id="MobiDB-lite"/>
    </source>
</evidence>
<dbReference type="AlphaFoldDB" id="L0IF38"/>
<evidence type="ECO:0000313" key="2">
    <source>
        <dbReference type="EMBL" id="AGB17369.1"/>
    </source>
</evidence>
<feature type="region of interest" description="Disordered" evidence="1">
    <location>
        <begin position="16"/>
        <end position="41"/>
    </location>
</feature>
<dbReference type="Proteomes" id="UP000010846">
    <property type="component" value="Chromosome"/>
</dbReference>
<proteinExistence type="predicted"/>
<dbReference type="HOGENOM" id="CLU_910912_0_0_2"/>
<dbReference type="eggNOG" id="arCOG09035">
    <property type="taxonomic scope" value="Archaea"/>
</dbReference>
<reference evidence="2" key="1">
    <citation type="submission" date="2011-09" db="EMBL/GenBank/DDBJ databases">
        <title>Complete sequence of Halovivax ruber XH-70.</title>
        <authorList>
            <consortium name="US DOE Joint Genome Institute"/>
            <person name="Lucas S."/>
            <person name="Han J."/>
            <person name="Lapidus A."/>
            <person name="Cheng J.-F."/>
            <person name="Goodwin L."/>
            <person name="Pitluck S."/>
            <person name="Peters L."/>
            <person name="Mikhailova N."/>
            <person name="Davenport K."/>
            <person name="Detter J.C."/>
            <person name="Han C."/>
            <person name="Tapia R."/>
            <person name="Land M."/>
            <person name="Hauser L."/>
            <person name="Kyrpides N."/>
            <person name="Ivanova N."/>
            <person name="Pagani I."/>
            <person name="Sproer C."/>
            <person name="Anderson I."/>
            <person name="Woyke T."/>
        </authorList>
    </citation>
    <scope>NUCLEOTIDE SEQUENCE</scope>
    <source>
        <strain evidence="2">XH-70</strain>
    </source>
</reference>
<dbReference type="EMBL" id="CP003050">
    <property type="protein sequence ID" value="AGB17369.1"/>
    <property type="molecule type" value="Genomic_DNA"/>
</dbReference>
<protein>
    <submittedName>
        <fullName evidence="2">Uncharacterized protein</fullName>
    </submittedName>
</protein>
<gene>
    <name evidence="2" type="ordered locus">Halru_2798</name>
</gene>